<dbReference type="Proteomes" id="UP000887565">
    <property type="component" value="Unplaced"/>
</dbReference>
<accession>A0A915J664</accession>
<sequence>MKTLVATLSHYTFTDDIISFFLFRRNGTGCNRRNVTERKGNFCPVRFGWRTFLCSYSKAILYCKHFEMIDVAVGVSAHAALLEIKRVIIKDTIL</sequence>
<dbReference type="AlphaFoldDB" id="A0A915J664"/>
<protein>
    <submittedName>
        <fullName evidence="2">Uncharacterized protein</fullName>
    </submittedName>
</protein>
<reference evidence="2" key="1">
    <citation type="submission" date="2022-11" db="UniProtKB">
        <authorList>
            <consortium name="WormBaseParasite"/>
        </authorList>
    </citation>
    <scope>IDENTIFICATION</scope>
</reference>
<keyword evidence="1" id="KW-1185">Reference proteome</keyword>
<evidence type="ECO:0000313" key="1">
    <source>
        <dbReference type="Proteomes" id="UP000887565"/>
    </source>
</evidence>
<organism evidence="1 2">
    <name type="scientific">Romanomermis culicivorax</name>
    <name type="common">Nematode worm</name>
    <dbReference type="NCBI Taxonomy" id="13658"/>
    <lineage>
        <taxon>Eukaryota</taxon>
        <taxon>Metazoa</taxon>
        <taxon>Ecdysozoa</taxon>
        <taxon>Nematoda</taxon>
        <taxon>Enoplea</taxon>
        <taxon>Dorylaimia</taxon>
        <taxon>Mermithida</taxon>
        <taxon>Mermithoidea</taxon>
        <taxon>Mermithidae</taxon>
        <taxon>Romanomermis</taxon>
    </lineage>
</organism>
<dbReference type="WBParaSite" id="nRc.2.0.1.t21957-RA">
    <property type="protein sequence ID" value="nRc.2.0.1.t21957-RA"/>
    <property type="gene ID" value="nRc.2.0.1.g21957"/>
</dbReference>
<name>A0A915J664_ROMCU</name>
<proteinExistence type="predicted"/>
<evidence type="ECO:0000313" key="2">
    <source>
        <dbReference type="WBParaSite" id="nRc.2.0.1.t21957-RA"/>
    </source>
</evidence>